<gene>
    <name evidence="2" type="ORF">EMLJLAPB_00751</name>
    <name evidence="1" type="ORF">KFBDDELM_00272</name>
</gene>
<dbReference type="EMBL" id="CAJHIN010000023">
    <property type="protein sequence ID" value="CAD6490388.1"/>
    <property type="molecule type" value="Genomic_DNA"/>
</dbReference>
<protein>
    <submittedName>
        <fullName evidence="1">Uncharacterized protein</fullName>
    </submittedName>
</protein>
<accession>A0A811T584</accession>
<dbReference type="Proteomes" id="UP000606624">
    <property type="component" value="Unassembled WGS sequence"/>
</dbReference>
<evidence type="ECO:0000313" key="3">
    <source>
        <dbReference type="Proteomes" id="UP000606624"/>
    </source>
</evidence>
<sequence>MRNRLDYFLCWIWENLCEVVEIGGSGVYVLIGHTEIGSTDCGFWGMFESQVFVIFWNRVLENHREHRGHGEK</sequence>
<dbReference type="EMBL" id="CAJHIS010000019">
    <property type="protein sequence ID" value="CAD6494292.1"/>
    <property type="molecule type" value="Genomic_DNA"/>
</dbReference>
<proteinExistence type="predicted"/>
<name>A0A811T584_9EURY</name>
<dbReference type="Proteomes" id="UP000634805">
    <property type="component" value="Unassembled WGS sequence"/>
</dbReference>
<dbReference type="AlphaFoldDB" id="A0A811T584"/>
<reference evidence="1" key="1">
    <citation type="submission" date="2020-10" db="EMBL/GenBank/DDBJ databases">
        <authorList>
            <person name="Hahn C.J."/>
            <person name="Laso-Perez R."/>
            <person name="Vulcano F."/>
            <person name="Vaziourakis K.-M."/>
            <person name="Stokke R."/>
            <person name="Steen I.H."/>
            <person name="Teske A."/>
            <person name="Boetius A."/>
            <person name="Liebeke M."/>
            <person name="Amann R."/>
            <person name="Knittel K."/>
        </authorList>
    </citation>
    <scope>NUCLEOTIDE SEQUENCE</scope>
    <source>
        <strain evidence="2">Gfbio:e3339647-f889-4370-9287-4fb5cb688e4c:AG392D22_GoMArc1</strain>
        <strain evidence="1">Gfbio:e3339647-f889-4370-9287-4fb5cb688e4c:AG392E03_GoMArc1</strain>
    </source>
</reference>
<organism evidence="1 3">
    <name type="scientific">Candidatus Argoarchaeum ethanivorans</name>
    <dbReference type="NCBI Taxonomy" id="2608793"/>
    <lineage>
        <taxon>Archaea</taxon>
        <taxon>Methanobacteriati</taxon>
        <taxon>Methanobacteriota</taxon>
        <taxon>Stenosarchaea group</taxon>
        <taxon>Methanomicrobia</taxon>
        <taxon>Methanosarcinales</taxon>
        <taxon>Methanosarcinales incertae sedis</taxon>
        <taxon>GOM Arc I cluster</taxon>
        <taxon>Candidatus Argoarchaeum</taxon>
    </lineage>
</organism>
<evidence type="ECO:0000313" key="1">
    <source>
        <dbReference type="EMBL" id="CAD6490388.1"/>
    </source>
</evidence>
<comment type="caution">
    <text evidence="1">The sequence shown here is derived from an EMBL/GenBank/DDBJ whole genome shotgun (WGS) entry which is preliminary data.</text>
</comment>
<evidence type="ECO:0000313" key="2">
    <source>
        <dbReference type="EMBL" id="CAD6494292.1"/>
    </source>
</evidence>